<keyword evidence="1" id="KW-0805">Transcription regulation</keyword>
<dbReference type="PRINTS" id="PR00046">
    <property type="entry name" value="SIGMA70FCT"/>
</dbReference>
<reference evidence="7 8" key="1">
    <citation type="submission" date="2023-07" db="EMBL/GenBank/DDBJ databases">
        <title>Sequencing the genomes of 1000 actinobacteria strains.</title>
        <authorList>
            <person name="Klenk H.-P."/>
        </authorList>
    </citation>
    <scope>NUCLEOTIDE SEQUENCE [LARGE SCALE GENOMIC DNA]</scope>
    <source>
        <strain evidence="7 8">DSM 22966</strain>
    </source>
</reference>
<accession>A0ABU2AXE7</accession>
<dbReference type="InterPro" id="IPR050239">
    <property type="entry name" value="Sigma-70_RNA_pol_init_factors"/>
</dbReference>
<feature type="domain" description="Helicase ATP-binding" evidence="5">
    <location>
        <begin position="32"/>
        <end position="182"/>
    </location>
</feature>
<dbReference type="SUPFAM" id="SSF88659">
    <property type="entry name" value="Sigma3 and sigma4 domains of RNA polymerase sigma factors"/>
    <property type="match status" value="2"/>
</dbReference>
<dbReference type="InterPro" id="IPR013325">
    <property type="entry name" value="RNA_pol_sigma_r2"/>
</dbReference>
<dbReference type="InterPro" id="IPR013324">
    <property type="entry name" value="RNA_pol_sigma_r3/r4-like"/>
</dbReference>
<dbReference type="SUPFAM" id="SSF88946">
    <property type="entry name" value="Sigma2 domain of RNA polymerase sigma factors"/>
    <property type="match status" value="1"/>
</dbReference>
<dbReference type="Pfam" id="PF04545">
    <property type="entry name" value="Sigma70_r4"/>
    <property type="match status" value="1"/>
</dbReference>
<feature type="domain" description="Helicase C-terminal" evidence="6">
    <location>
        <begin position="290"/>
        <end position="443"/>
    </location>
</feature>
<evidence type="ECO:0000313" key="8">
    <source>
        <dbReference type="Proteomes" id="UP001183794"/>
    </source>
</evidence>
<dbReference type="SMART" id="SM00490">
    <property type="entry name" value="HELICc"/>
    <property type="match status" value="1"/>
</dbReference>
<evidence type="ECO:0000256" key="1">
    <source>
        <dbReference type="ARBA" id="ARBA00023015"/>
    </source>
</evidence>
<dbReference type="Pfam" id="PF04542">
    <property type="entry name" value="Sigma70_r2"/>
    <property type="match status" value="1"/>
</dbReference>
<dbReference type="Pfam" id="PF04851">
    <property type="entry name" value="ResIII"/>
    <property type="match status" value="1"/>
</dbReference>
<dbReference type="PROSITE" id="PS51194">
    <property type="entry name" value="HELICASE_CTER"/>
    <property type="match status" value="1"/>
</dbReference>
<dbReference type="SUPFAM" id="SSF52540">
    <property type="entry name" value="P-loop containing nucleoside triphosphate hydrolases"/>
    <property type="match status" value="1"/>
</dbReference>
<dbReference type="NCBIfam" id="TIGR02937">
    <property type="entry name" value="sigma70-ECF"/>
    <property type="match status" value="1"/>
</dbReference>
<dbReference type="PROSITE" id="PS51192">
    <property type="entry name" value="HELICASE_ATP_BIND_1"/>
    <property type="match status" value="1"/>
</dbReference>
<evidence type="ECO:0000313" key="7">
    <source>
        <dbReference type="EMBL" id="MDR7346027.1"/>
    </source>
</evidence>
<gene>
    <name evidence="7" type="ORF">J2S62_000284</name>
</gene>
<dbReference type="SMART" id="SM00487">
    <property type="entry name" value="DEXDc"/>
    <property type="match status" value="1"/>
</dbReference>
<evidence type="ECO:0000256" key="3">
    <source>
        <dbReference type="ARBA" id="ARBA00023125"/>
    </source>
</evidence>
<protein>
    <submittedName>
        <fullName evidence="7">RNA polymerase primary sigma factor</fullName>
    </submittedName>
</protein>
<dbReference type="InterPro" id="IPR000943">
    <property type="entry name" value="RNA_pol_sigma70"/>
</dbReference>
<evidence type="ECO:0000256" key="4">
    <source>
        <dbReference type="ARBA" id="ARBA00023163"/>
    </source>
</evidence>
<keyword evidence="2" id="KW-0731">Sigma factor</keyword>
<name>A0ABU2AXE7_9MICC</name>
<dbReference type="Pfam" id="PF00271">
    <property type="entry name" value="Helicase_C"/>
    <property type="match status" value="1"/>
</dbReference>
<evidence type="ECO:0000256" key="2">
    <source>
        <dbReference type="ARBA" id="ARBA00023082"/>
    </source>
</evidence>
<dbReference type="InterPro" id="IPR036388">
    <property type="entry name" value="WH-like_DNA-bd_sf"/>
</dbReference>
<dbReference type="Proteomes" id="UP001183794">
    <property type="component" value="Unassembled WGS sequence"/>
</dbReference>
<dbReference type="InterPro" id="IPR009042">
    <property type="entry name" value="RNA_pol_sigma70_r1_2"/>
</dbReference>
<keyword evidence="3" id="KW-0238">DNA-binding</keyword>
<dbReference type="PANTHER" id="PTHR30603">
    <property type="entry name" value="RNA POLYMERASE SIGMA FACTOR RPO"/>
    <property type="match status" value="1"/>
</dbReference>
<dbReference type="CDD" id="cd17926">
    <property type="entry name" value="DEXHc_RE"/>
    <property type="match status" value="1"/>
</dbReference>
<organism evidence="7 8">
    <name type="scientific">Enteractinococcus fodinae</name>
    <dbReference type="NCBI Taxonomy" id="684663"/>
    <lineage>
        <taxon>Bacteria</taxon>
        <taxon>Bacillati</taxon>
        <taxon>Actinomycetota</taxon>
        <taxon>Actinomycetes</taxon>
        <taxon>Micrococcales</taxon>
        <taxon>Micrococcaceae</taxon>
    </lineage>
</organism>
<dbReference type="PROSITE" id="PS00716">
    <property type="entry name" value="SIGMA70_2"/>
    <property type="match status" value="1"/>
</dbReference>
<dbReference type="InterPro" id="IPR027417">
    <property type="entry name" value="P-loop_NTPase"/>
</dbReference>
<dbReference type="PANTHER" id="PTHR30603:SF60">
    <property type="entry name" value="RNA POLYMERASE SIGMA FACTOR RPOD"/>
    <property type="match status" value="1"/>
</dbReference>
<evidence type="ECO:0000259" key="5">
    <source>
        <dbReference type="PROSITE" id="PS51192"/>
    </source>
</evidence>
<dbReference type="RefSeq" id="WP_310170432.1">
    <property type="nucleotide sequence ID" value="NZ_BAABHE010000002.1"/>
</dbReference>
<keyword evidence="4" id="KW-0804">Transcription</keyword>
<sequence>MQDTDLPVLDYQTVTGDFQFAELYDWQQQALRSWKAHNFQGVIEAVTGAGKTRVGIAAIAQALRFGMKVTVLVPTTELQEQWMTSLRKDLPRASIGRLGGSHTADFRSVDVIVAIVNTAGSRSLIEHFRAGLVVADECHRYAAPLFARALDEQYIWRLGLTATYTRHDGRNQVLDEYFGSIVYKIWYDEAQRYGVISEFDIALVGLQLQNHEQVEYDMLSDEISTDTLSLRNYFDQAALSEHDFMEAVGRLSKLEDGSAASAIARRFLRNVAKRQSLLANTPVKNFALAALAPSLAAAERALVFGSSKEQAQAATQALQAVGVPAGHLMSGMTKVDRLGTMNAFRRGELHVLCAPRVLDEGVDVPAADLAIQTSGTRVQRQFIQRLGRVIRKRPSGDRGRFVYLYAFGTIEDPALRDDFLTDVLPFARDYMYFNLEQHLDELIEFLAPEPQPEISVELPLETPAPTEYETSSEQPEFEGQPPRWNDILDDGELPEQLSETVLTDDIIGDYFRKIAQYPLLAHEEMVELAQQVEAGVYAQHLLTTNYTGSRKERRDYWRLVDLGEEAFNRMFTSNLRLVVSVVKRYFWGNGEPSFSFLDVIQEGNLGLQRAVQLWDYTRGFQFSTYAHAWIRQAATRSIAESSRTIRLPVHLVEQLNAIRRIENVWIHEGNEPTTQEIALVLEEEPDKVDAARNAEARILSLSSERWINGVPYLLADLIVDELTLEAEQWSVINSFLRGLRIALQRATAGFKERDQSILFHRWGLTTDDGEMATLEEVGRKYGVSRERIRQIERKLLKELADHEGIKAVWVLER</sequence>
<dbReference type="Pfam" id="PF00140">
    <property type="entry name" value="Sigma70_r1_2"/>
    <property type="match status" value="1"/>
</dbReference>
<dbReference type="Gene3D" id="3.40.50.300">
    <property type="entry name" value="P-loop containing nucleotide triphosphate hydrolases"/>
    <property type="match status" value="2"/>
</dbReference>
<dbReference type="InterPro" id="IPR014001">
    <property type="entry name" value="Helicase_ATP-bd"/>
</dbReference>
<keyword evidence="8" id="KW-1185">Reference proteome</keyword>
<dbReference type="InterPro" id="IPR007627">
    <property type="entry name" value="RNA_pol_sigma70_r2"/>
</dbReference>
<dbReference type="InterPro" id="IPR001650">
    <property type="entry name" value="Helicase_C-like"/>
</dbReference>
<dbReference type="EMBL" id="JAVDYJ010000001">
    <property type="protein sequence ID" value="MDR7346027.1"/>
    <property type="molecule type" value="Genomic_DNA"/>
</dbReference>
<evidence type="ECO:0000259" key="6">
    <source>
        <dbReference type="PROSITE" id="PS51194"/>
    </source>
</evidence>
<dbReference type="InterPro" id="IPR014284">
    <property type="entry name" value="RNA_pol_sigma-70_dom"/>
</dbReference>
<dbReference type="Gene3D" id="1.10.10.10">
    <property type="entry name" value="Winged helix-like DNA-binding domain superfamily/Winged helix DNA-binding domain"/>
    <property type="match status" value="2"/>
</dbReference>
<dbReference type="Gene3D" id="1.10.601.10">
    <property type="entry name" value="RNA Polymerase Primary Sigma Factor"/>
    <property type="match status" value="1"/>
</dbReference>
<dbReference type="InterPro" id="IPR006935">
    <property type="entry name" value="Helicase/UvrB_N"/>
</dbReference>
<proteinExistence type="predicted"/>
<dbReference type="InterPro" id="IPR007630">
    <property type="entry name" value="RNA_pol_sigma70_r4"/>
</dbReference>
<comment type="caution">
    <text evidence="7">The sequence shown here is derived from an EMBL/GenBank/DDBJ whole genome shotgun (WGS) entry which is preliminary data.</text>
</comment>